<gene>
    <name evidence="4" type="primary">LOC109705461</name>
</gene>
<dbReference type="Pfam" id="PF24867">
    <property type="entry name" value="DUF7733"/>
    <property type="match status" value="1"/>
</dbReference>
<feature type="transmembrane region" description="Helical" evidence="1">
    <location>
        <begin position="111"/>
        <end position="130"/>
    </location>
</feature>
<evidence type="ECO:0000313" key="3">
    <source>
        <dbReference type="Proteomes" id="UP000515123"/>
    </source>
</evidence>
<organism evidence="3 4">
    <name type="scientific">Ananas comosus</name>
    <name type="common">Pineapple</name>
    <name type="synonym">Ananas ananas</name>
    <dbReference type="NCBI Taxonomy" id="4615"/>
    <lineage>
        <taxon>Eukaryota</taxon>
        <taxon>Viridiplantae</taxon>
        <taxon>Streptophyta</taxon>
        <taxon>Embryophyta</taxon>
        <taxon>Tracheophyta</taxon>
        <taxon>Spermatophyta</taxon>
        <taxon>Magnoliopsida</taxon>
        <taxon>Liliopsida</taxon>
        <taxon>Poales</taxon>
        <taxon>Bromeliaceae</taxon>
        <taxon>Bromelioideae</taxon>
        <taxon>Ananas</taxon>
    </lineage>
</organism>
<reference evidence="3" key="1">
    <citation type="journal article" date="2015" name="Nat. Genet.">
        <title>The pineapple genome and the evolution of CAM photosynthesis.</title>
        <authorList>
            <person name="Ming R."/>
            <person name="VanBuren R."/>
            <person name="Wai C.M."/>
            <person name="Tang H."/>
            <person name="Schatz M.C."/>
            <person name="Bowers J.E."/>
            <person name="Lyons E."/>
            <person name="Wang M.L."/>
            <person name="Chen J."/>
            <person name="Biggers E."/>
            <person name="Zhang J."/>
            <person name="Huang L."/>
            <person name="Zhang L."/>
            <person name="Miao W."/>
            <person name="Zhang J."/>
            <person name="Ye Z."/>
            <person name="Miao C."/>
            <person name="Lin Z."/>
            <person name="Wang H."/>
            <person name="Zhou H."/>
            <person name="Yim W.C."/>
            <person name="Priest H.D."/>
            <person name="Zheng C."/>
            <person name="Woodhouse M."/>
            <person name="Edger P.P."/>
            <person name="Guyot R."/>
            <person name="Guo H.B."/>
            <person name="Guo H."/>
            <person name="Zheng G."/>
            <person name="Singh R."/>
            <person name="Sharma A."/>
            <person name="Min X."/>
            <person name="Zheng Y."/>
            <person name="Lee H."/>
            <person name="Gurtowski J."/>
            <person name="Sedlazeck F.J."/>
            <person name="Harkess A."/>
            <person name="McKain M.R."/>
            <person name="Liao Z."/>
            <person name="Fang J."/>
            <person name="Liu J."/>
            <person name="Zhang X."/>
            <person name="Zhang Q."/>
            <person name="Hu W."/>
            <person name="Qin Y."/>
            <person name="Wang K."/>
            <person name="Chen L.Y."/>
            <person name="Shirley N."/>
            <person name="Lin Y.R."/>
            <person name="Liu L.Y."/>
            <person name="Hernandez A.G."/>
            <person name="Wright C.L."/>
            <person name="Bulone V."/>
            <person name="Tuskan G.A."/>
            <person name="Heath K."/>
            <person name="Zee F."/>
            <person name="Moore P.H."/>
            <person name="Sunkar R."/>
            <person name="Leebens-Mack J.H."/>
            <person name="Mockler T."/>
            <person name="Bennetzen J.L."/>
            <person name="Freeling M."/>
            <person name="Sankoff D."/>
            <person name="Paterson A.H."/>
            <person name="Zhu X."/>
            <person name="Yang X."/>
            <person name="Smith J.A."/>
            <person name="Cushman J.C."/>
            <person name="Paull R.E."/>
            <person name="Yu Q."/>
        </authorList>
    </citation>
    <scope>NUCLEOTIDE SEQUENCE [LARGE SCALE GENOMIC DNA]</scope>
    <source>
        <strain evidence="3">cv. F153</strain>
    </source>
</reference>
<dbReference type="PANTHER" id="PTHR33829">
    <property type="entry name" value="OSJNBA0044M19.10 PROTEIN"/>
    <property type="match status" value="1"/>
</dbReference>
<feature type="transmembrane region" description="Helical" evidence="1">
    <location>
        <begin position="54"/>
        <end position="85"/>
    </location>
</feature>
<keyword evidence="1" id="KW-0812">Transmembrane</keyword>
<keyword evidence="1" id="KW-1133">Transmembrane helix</keyword>
<dbReference type="Proteomes" id="UP000515123">
    <property type="component" value="Unplaced"/>
</dbReference>
<dbReference type="InterPro" id="IPR056635">
    <property type="entry name" value="DUF7733"/>
</dbReference>
<reference evidence="4" key="2">
    <citation type="submission" date="2025-08" db="UniProtKB">
        <authorList>
            <consortium name="RefSeq"/>
        </authorList>
    </citation>
    <scope>IDENTIFICATION</scope>
    <source>
        <tissue evidence="4">Leaf</tissue>
    </source>
</reference>
<dbReference type="Gramene" id="Aco011762.1.mrna1">
    <property type="protein sequence ID" value="Aco011762.1.mrna1.cds1"/>
    <property type="gene ID" value="Aco011762.1.path1"/>
</dbReference>
<dbReference type="OrthoDB" id="680221at2759"/>
<feature type="transmembrane region" description="Helical" evidence="1">
    <location>
        <begin position="211"/>
        <end position="233"/>
    </location>
</feature>
<evidence type="ECO:0000313" key="4">
    <source>
        <dbReference type="RefSeq" id="XP_020081779.1"/>
    </source>
</evidence>
<dbReference type="AlphaFoldDB" id="A0A6P5EED5"/>
<keyword evidence="1" id="KW-0472">Membrane</keyword>
<name>A0A6P5EED5_ANACO</name>
<evidence type="ECO:0000256" key="1">
    <source>
        <dbReference type="SAM" id="Phobius"/>
    </source>
</evidence>
<dbReference type="Gramene" id="Aco031853.1.mrna1">
    <property type="protein sequence ID" value="Aco031853.1.mrna1.cds1"/>
    <property type="gene ID" value="Aco031853.1.path1"/>
</dbReference>
<accession>A0A6P5EED5</accession>
<protein>
    <submittedName>
        <fullName evidence="4">Uncharacterized protein LOC109705461</fullName>
    </submittedName>
</protein>
<proteinExistence type="predicted"/>
<keyword evidence="3" id="KW-1185">Reference proteome</keyword>
<sequence>MSGGVGPTGGGGIEVSAAGAGAEAKAAEDDALLRPGLQAHSPRRIHRFLSFRQLNALATLVVLAASSTVPVADLAFALLSLPYLYLLSSLSFPPLSPSPPPPIFGQRNPLLAAYVALGAVLGLLLPIAYIVDGVLAGDKHGLAAAAPHVFLLAAQVFLEGVTFSHHFSLPIRAFVPVSYNARRLFTLADWLRAEMRKADLAPPRRLLAGRALALANLAFWTFNLLGFLLPIYLPRALMRHYSHSADNNNNNNNFGSKEKDKKKL</sequence>
<evidence type="ECO:0000259" key="2">
    <source>
        <dbReference type="Pfam" id="PF24867"/>
    </source>
</evidence>
<dbReference type="RefSeq" id="XP_020081779.1">
    <property type="nucleotide sequence ID" value="XM_020226190.1"/>
</dbReference>
<feature type="domain" description="DUF7733" evidence="2">
    <location>
        <begin position="49"/>
        <end position="241"/>
    </location>
</feature>
<dbReference type="PANTHER" id="PTHR33829:SF1">
    <property type="entry name" value="TRANSMEMBRANE PROTEIN"/>
    <property type="match status" value="1"/>
</dbReference>
<dbReference type="GeneID" id="109705461"/>